<evidence type="ECO:0000313" key="2">
    <source>
        <dbReference type="Proteomes" id="UP001595756"/>
    </source>
</evidence>
<dbReference type="SUPFAM" id="SSF103025">
    <property type="entry name" value="Folate-binding domain"/>
    <property type="match status" value="1"/>
</dbReference>
<gene>
    <name evidence="1" type="ORF">ACFO0J_14640</name>
</gene>
<dbReference type="InterPro" id="IPR027266">
    <property type="entry name" value="TrmE/GcvT-like"/>
</dbReference>
<dbReference type="Proteomes" id="UP001595756">
    <property type="component" value="Unassembled WGS sequence"/>
</dbReference>
<reference evidence="2" key="1">
    <citation type="journal article" date="2019" name="Int. J. Syst. Evol. Microbiol.">
        <title>The Global Catalogue of Microorganisms (GCM) 10K type strain sequencing project: providing services to taxonomists for standard genome sequencing and annotation.</title>
        <authorList>
            <consortium name="The Broad Institute Genomics Platform"/>
            <consortium name="The Broad Institute Genome Sequencing Center for Infectious Disease"/>
            <person name="Wu L."/>
            <person name="Ma J."/>
        </authorList>
    </citation>
    <scope>NUCLEOTIDE SEQUENCE [LARGE SCALE GENOMIC DNA]</scope>
    <source>
        <strain evidence="2">CGMCC 1.19029</strain>
    </source>
</reference>
<organism evidence="1 2">
    <name type="scientific">Castellaniella hirudinis</name>
    <dbReference type="NCBI Taxonomy" id="1144617"/>
    <lineage>
        <taxon>Bacteria</taxon>
        <taxon>Pseudomonadati</taxon>
        <taxon>Pseudomonadota</taxon>
        <taxon>Betaproteobacteria</taxon>
        <taxon>Burkholderiales</taxon>
        <taxon>Alcaligenaceae</taxon>
        <taxon>Castellaniella</taxon>
    </lineage>
</organism>
<keyword evidence="2" id="KW-1185">Reference proteome</keyword>
<evidence type="ECO:0000313" key="1">
    <source>
        <dbReference type="EMBL" id="MFC4299278.1"/>
    </source>
</evidence>
<comment type="caution">
    <text evidence="1">The sequence shown here is derived from an EMBL/GenBank/DDBJ whole genome shotgun (WGS) entry which is preliminary data.</text>
</comment>
<dbReference type="Gene3D" id="3.30.70.1520">
    <property type="entry name" value="Heterotetrameric sarcosine oxidase"/>
    <property type="match status" value="1"/>
</dbReference>
<sequence>MSSEIQQQSPLVGLQAGEGRPLQHRAAGRVLLNEQPLVGLANLRLDPGSDAVRDALRAGLGLELPLAPNTVSRGRDAMALWLGPDEWLLRALPDGPVDLAARVESALAGHWFAVTDQTSGYSVVQLHGPGTRDVLNAGCPLDLHPGVLKRGQCAQSHFFKASVLLRPLDEQGDGWELIVRRSFADATVRLLMDAMQ</sequence>
<proteinExistence type="predicted"/>
<dbReference type="InterPro" id="IPR007375">
    <property type="entry name" value="SoxG"/>
</dbReference>
<protein>
    <submittedName>
        <fullName evidence="1">Sarcosine oxidase subunit gamma</fullName>
    </submittedName>
</protein>
<name>A0ABV8S129_9BURK</name>
<dbReference type="Pfam" id="PF04268">
    <property type="entry name" value="SoxG"/>
    <property type="match status" value="1"/>
</dbReference>
<accession>A0ABV8S129</accession>
<dbReference type="Gene3D" id="3.30.1360.120">
    <property type="entry name" value="Probable tRNA modification gtpase trme, domain 1"/>
    <property type="match status" value="1"/>
</dbReference>
<dbReference type="RefSeq" id="WP_376813824.1">
    <property type="nucleotide sequence ID" value="NZ_JBHSDY010000010.1"/>
</dbReference>
<dbReference type="EMBL" id="JBHSDY010000010">
    <property type="protein sequence ID" value="MFC4299278.1"/>
    <property type="molecule type" value="Genomic_DNA"/>
</dbReference>